<dbReference type="AlphaFoldDB" id="A0A915YIL7"/>
<dbReference type="KEGG" id="aup:AsAng_0044810"/>
<keyword evidence="3" id="KW-1185">Reference proteome</keyword>
<dbReference type="InterPro" id="IPR011652">
    <property type="entry name" value="MORN_2"/>
</dbReference>
<proteinExistence type="predicted"/>
<dbReference type="Pfam" id="PF07661">
    <property type="entry name" value="MORN_2"/>
    <property type="match status" value="5"/>
</dbReference>
<sequence>MKAIKIIAISSLFLLGVVACTSTADDQSDNTTTVDQNTAAPVVAIELEDTEQYSADSMVKIQHQIDKATGYKHGIYKEYDVPTGALMTERTYVQNKIEGLEKIYFANGQVDGEFTYKDGVHDGVFKYYYEDGTLKQQGSYKAGKMEGVLSSYYANGTLKEEVMHVDGLTQGVFKEYNENGSLKAEGGYTSKSDRENLEHGPLKLYDENGELIQKMVCKDGQCCTIWTLEDGAVKPSSKLCEAIINEHKS</sequence>
<dbReference type="Gene3D" id="2.20.110.10">
    <property type="entry name" value="Histone H3 K4-specific methyltransferase SET7/9 N-terminal domain"/>
    <property type="match status" value="3"/>
</dbReference>
<dbReference type="Proteomes" id="UP001060919">
    <property type="component" value="Chromosome"/>
</dbReference>
<organism evidence="2 3">
    <name type="scientific">Aureispira anguillae</name>
    <dbReference type="NCBI Taxonomy" id="2864201"/>
    <lineage>
        <taxon>Bacteria</taxon>
        <taxon>Pseudomonadati</taxon>
        <taxon>Bacteroidota</taxon>
        <taxon>Saprospiria</taxon>
        <taxon>Saprospirales</taxon>
        <taxon>Saprospiraceae</taxon>
        <taxon>Aureispira</taxon>
    </lineage>
</organism>
<keyword evidence="1" id="KW-0732">Signal</keyword>
<accession>A0A915YIL7</accession>
<feature type="signal peptide" evidence="1">
    <location>
        <begin position="1"/>
        <end position="24"/>
    </location>
</feature>
<name>A0A915YIL7_9BACT</name>
<evidence type="ECO:0000256" key="1">
    <source>
        <dbReference type="SAM" id="SignalP"/>
    </source>
</evidence>
<dbReference type="RefSeq" id="WP_264788993.1">
    <property type="nucleotide sequence ID" value="NZ_AP026867.1"/>
</dbReference>
<dbReference type="SUPFAM" id="SSF82185">
    <property type="entry name" value="Histone H3 K4-specific methyltransferase SET7/9 N-terminal domain"/>
    <property type="match status" value="1"/>
</dbReference>
<protein>
    <submittedName>
        <fullName evidence="2">Toxin-antitoxin system YwqK family antitoxin</fullName>
    </submittedName>
</protein>
<evidence type="ECO:0000313" key="3">
    <source>
        <dbReference type="Proteomes" id="UP001060919"/>
    </source>
</evidence>
<evidence type="ECO:0000313" key="2">
    <source>
        <dbReference type="EMBL" id="BDS13740.1"/>
    </source>
</evidence>
<feature type="chain" id="PRO_5037801752" evidence="1">
    <location>
        <begin position="25"/>
        <end position="249"/>
    </location>
</feature>
<dbReference type="EMBL" id="AP026867">
    <property type="protein sequence ID" value="BDS13740.1"/>
    <property type="molecule type" value="Genomic_DNA"/>
</dbReference>
<reference evidence="2" key="1">
    <citation type="submission" date="2022-09" db="EMBL/GenBank/DDBJ databases">
        <title>Aureispira anguillicida sp. nov., isolated from Leptocephalus of Japanese eel Anguilla japonica.</title>
        <authorList>
            <person name="Yuasa K."/>
            <person name="Mekata T."/>
            <person name="Ikunari K."/>
        </authorList>
    </citation>
    <scope>NUCLEOTIDE SEQUENCE</scope>
    <source>
        <strain evidence="2">EL160426</strain>
    </source>
</reference>
<dbReference type="PROSITE" id="PS51257">
    <property type="entry name" value="PROKAR_LIPOPROTEIN"/>
    <property type="match status" value="1"/>
</dbReference>
<gene>
    <name evidence="2" type="ORF">AsAng_0044810</name>
</gene>